<protein>
    <submittedName>
        <fullName evidence="1">Uncharacterized protein</fullName>
    </submittedName>
</protein>
<accession>A0AA41U975</accession>
<dbReference type="AlphaFoldDB" id="A0AA41U975"/>
<name>A0AA41U975_9MICO</name>
<reference evidence="1" key="1">
    <citation type="submission" date="2022-01" db="EMBL/GenBank/DDBJ databases">
        <title>Antribacter sp. nov., isolated from Guizhou of China.</title>
        <authorList>
            <person name="Chengliang C."/>
            <person name="Ya Z."/>
        </authorList>
    </citation>
    <scope>NUCLEOTIDE SEQUENCE</scope>
    <source>
        <strain evidence="1">KLBMP 9083</strain>
    </source>
</reference>
<organism evidence="1 2">
    <name type="scientific">Antribacter soli</name>
    <dbReference type="NCBI Taxonomy" id="2910976"/>
    <lineage>
        <taxon>Bacteria</taxon>
        <taxon>Bacillati</taxon>
        <taxon>Actinomycetota</taxon>
        <taxon>Actinomycetes</taxon>
        <taxon>Micrococcales</taxon>
        <taxon>Promicromonosporaceae</taxon>
        <taxon>Antribacter</taxon>
    </lineage>
</organism>
<sequence length="86" mass="8903">MSRAQSLAAAADYLFEAVNGLDGAAKVLDGAGVFGAAGQAQKLHDGVAGLHTEISLAASVAHRAERPEFYDESGRWVGRTDGTEKS</sequence>
<gene>
    <name evidence="1" type="ORF">L1785_19835</name>
</gene>
<comment type="caution">
    <text evidence="1">The sequence shown here is derived from an EMBL/GenBank/DDBJ whole genome shotgun (WGS) entry which is preliminary data.</text>
</comment>
<dbReference type="EMBL" id="JAKGSG010000056">
    <property type="protein sequence ID" value="MCF4123225.1"/>
    <property type="molecule type" value="Genomic_DNA"/>
</dbReference>
<dbReference type="RefSeq" id="WP_236091038.1">
    <property type="nucleotide sequence ID" value="NZ_JAKGSG010000056.1"/>
</dbReference>
<keyword evidence="2" id="KW-1185">Reference proteome</keyword>
<proteinExistence type="predicted"/>
<dbReference type="Proteomes" id="UP001165405">
    <property type="component" value="Unassembled WGS sequence"/>
</dbReference>
<evidence type="ECO:0000313" key="1">
    <source>
        <dbReference type="EMBL" id="MCF4123225.1"/>
    </source>
</evidence>
<evidence type="ECO:0000313" key="2">
    <source>
        <dbReference type="Proteomes" id="UP001165405"/>
    </source>
</evidence>